<dbReference type="GO" id="GO:0006355">
    <property type="term" value="P:regulation of DNA-templated transcription"/>
    <property type="evidence" value="ECO:0007669"/>
    <property type="project" value="InterPro"/>
</dbReference>
<dbReference type="GO" id="GO:0003677">
    <property type="term" value="F:DNA binding"/>
    <property type="evidence" value="ECO:0007669"/>
    <property type="project" value="UniProtKB-KW"/>
</dbReference>
<dbReference type="Pfam" id="PF00072">
    <property type="entry name" value="Response_reg"/>
    <property type="match status" value="1"/>
</dbReference>
<name>A0A0R2ZJ90_9PSED</name>
<dbReference type="InterPro" id="IPR058245">
    <property type="entry name" value="NreC/VraR/RcsB-like_REC"/>
</dbReference>
<gene>
    <name evidence="7" type="ORF">SAMN04490205_4031</name>
    <name evidence="6" type="ORF">TU79_21305</name>
</gene>
<evidence type="ECO:0000256" key="1">
    <source>
        <dbReference type="ARBA" id="ARBA00022553"/>
    </source>
</evidence>
<evidence type="ECO:0000313" key="6">
    <source>
        <dbReference type="EMBL" id="KRP58241.1"/>
    </source>
</evidence>
<dbReference type="SMART" id="SM00421">
    <property type="entry name" value="HTH_LUXR"/>
    <property type="match status" value="1"/>
</dbReference>
<sequence>MIPRIIIADDHPAILHGCQVVLLNDSSFAKIQATVTSVPELFSALENHECDVLIVDYSMPGADMDGLQMLGVLNRRYPNLPVLVLTGEENLGILRLILEAKVRGIIQKNSDILCLPKAVRTVLRRGIYLNDALKKALAEAPRSTAGETLLSPRELEIVRLLASGKSPEDIAEILHRSIKTVSWGKNSAKRKLGIQSDAQLYQYYASLAKSTVEHAG</sequence>
<keyword evidence="1 3" id="KW-0597">Phosphoprotein</keyword>
<dbReference type="PANTHER" id="PTHR43214:SF17">
    <property type="entry name" value="TRANSCRIPTIONAL REGULATORY PROTEIN RCSB"/>
    <property type="match status" value="1"/>
</dbReference>
<protein>
    <submittedName>
        <fullName evidence="6">LuxR family transcriptional regulator</fullName>
    </submittedName>
    <submittedName>
        <fullName evidence="7">Two component transcriptional regulator, LuxR family</fullName>
    </submittedName>
</protein>
<dbReference type="Pfam" id="PF00196">
    <property type="entry name" value="GerE"/>
    <property type="match status" value="1"/>
</dbReference>
<accession>A0A0R2ZJ90</accession>
<evidence type="ECO:0000313" key="9">
    <source>
        <dbReference type="Proteomes" id="UP000183126"/>
    </source>
</evidence>
<reference evidence="7 9" key="2">
    <citation type="submission" date="2016-10" db="EMBL/GenBank/DDBJ databases">
        <authorList>
            <person name="Varghese N."/>
            <person name="Submissions S."/>
        </authorList>
    </citation>
    <scope>NUCLEOTIDE SEQUENCE [LARGE SCALE GENOMIC DNA]</scope>
    <source>
        <strain evidence="7 9">BS3111</strain>
    </source>
</reference>
<feature type="domain" description="HTH luxR-type" evidence="4">
    <location>
        <begin position="143"/>
        <end position="208"/>
    </location>
</feature>
<dbReference type="InterPro" id="IPR011006">
    <property type="entry name" value="CheY-like_superfamily"/>
</dbReference>
<dbReference type="RefSeq" id="WP_057009838.1">
    <property type="nucleotide sequence ID" value="NZ_JYLK01000017.1"/>
</dbReference>
<evidence type="ECO:0000259" key="5">
    <source>
        <dbReference type="PROSITE" id="PS50110"/>
    </source>
</evidence>
<dbReference type="CDD" id="cd06170">
    <property type="entry name" value="LuxR_C_like"/>
    <property type="match status" value="1"/>
</dbReference>
<dbReference type="SUPFAM" id="SSF52172">
    <property type="entry name" value="CheY-like"/>
    <property type="match status" value="1"/>
</dbReference>
<evidence type="ECO:0000259" key="4">
    <source>
        <dbReference type="PROSITE" id="PS50043"/>
    </source>
</evidence>
<feature type="domain" description="Response regulatory" evidence="5">
    <location>
        <begin position="4"/>
        <end position="123"/>
    </location>
</feature>
<dbReference type="Proteomes" id="UP000052019">
    <property type="component" value="Unassembled WGS sequence"/>
</dbReference>
<organism evidence="6 8">
    <name type="scientific">Pseudomonas trivialis</name>
    <dbReference type="NCBI Taxonomy" id="200450"/>
    <lineage>
        <taxon>Bacteria</taxon>
        <taxon>Pseudomonadati</taxon>
        <taxon>Pseudomonadota</taxon>
        <taxon>Gammaproteobacteria</taxon>
        <taxon>Pseudomonadales</taxon>
        <taxon>Pseudomonadaceae</taxon>
        <taxon>Pseudomonas</taxon>
    </lineage>
</organism>
<dbReference type="AlphaFoldDB" id="A0A0R2ZJ90"/>
<dbReference type="EMBL" id="LT629760">
    <property type="protein sequence ID" value="SDS90287.1"/>
    <property type="molecule type" value="Genomic_DNA"/>
</dbReference>
<dbReference type="PANTHER" id="PTHR43214">
    <property type="entry name" value="TWO-COMPONENT RESPONSE REGULATOR"/>
    <property type="match status" value="1"/>
</dbReference>
<evidence type="ECO:0000256" key="2">
    <source>
        <dbReference type="ARBA" id="ARBA00023125"/>
    </source>
</evidence>
<evidence type="ECO:0000313" key="8">
    <source>
        <dbReference type="Proteomes" id="UP000052019"/>
    </source>
</evidence>
<dbReference type="Gene3D" id="1.10.10.10">
    <property type="entry name" value="Winged helix-like DNA-binding domain superfamily/Winged helix DNA-binding domain"/>
    <property type="match status" value="1"/>
</dbReference>
<dbReference type="PROSITE" id="PS50043">
    <property type="entry name" value="HTH_LUXR_2"/>
    <property type="match status" value="1"/>
</dbReference>
<dbReference type="PRINTS" id="PR00038">
    <property type="entry name" value="HTHLUXR"/>
</dbReference>
<dbReference type="SUPFAM" id="SSF46894">
    <property type="entry name" value="C-terminal effector domain of the bipartite response regulators"/>
    <property type="match status" value="1"/>
</dbReference>
<dbReference type="InterPro" id="IPR001789">
    <property type="entry name" value="Sig_transdc_resp-reg_receiver"/>
</dbReference>
<dbReference type="InterPro" id="IPR036388">
    <property type="entry name" value="WH-like_DNA-bd_sf"/>
</dbReference>
<dbReference type="Proteomes" id="UP000183126">
    <property type="component" value="Chromosome I"/>
</dbReference>
<dbReference type="PROSITE" id="PS50110">
    <property type="entry name" value="RESPONSE_REGULATORY"/>
    <property type="match status" value="1"/>
</dbReference>
<feature type="modified residue" description="4-aspartylphosphate" evidence="3">
    <location>
        <position position="56"/>
    </location>
</feature>
<evidence type="ECO:0000256" key="3">
    <source>
        <dbReference type="PROSITE-ProRule" id="PRU00169"/>
    </source>
</evidence>
<proteinExistence type="predicted"/>
<reference evidence="6 8" key="1">
    <citation type="submission" date="2015-02" db="EMBL/GenBank/DDBJ databases">
        <title>Two Pseudomonas sp. nov. isolated from raw milk.</title>
        <authorList>
            <person name="Wenning M."/>
            <person name="von Neubeck M."/>
            <person name="Huptas C."/>
            <person name="Scherer S."/>
        </authorList>
    </citation>
    <scope>NUCLEOTIDE SEQUENCE [LARGE SCALE GENOMIC DNA]</scope>
    <source>
        <strain evidence="6 8">DSM 14937</strain>
    </source>
</reference>
<keyword evidence="9" id="KW-1185">Reference proteome</keyword>
<evidence type="ECO:0000313" key="7">
    <source>
        <dbReference type="EMBL" id="SDS90287.1"/>
    </source>
</evidence>
<dbReference type="CDD" id="cd17535">
    <property type="entry name" value="REC_NarL-like"/>
    <property type="match status" value="1"/>
</dbReference>
<dbReference type="Gene3D" id="3.40.50.2300">
    <property type="match status" value="1"/>
</dbReference>
<dbReference type="SMART" id="SM00448">
    <property type="entry name" value="REC"/>
    <property type="match status" value="1"/>
</dbReference>
<keyword evidence="2" id="KW-0238">DNA-binding</keyword>
<dbReference type="PATRIC" id="fig|200450.4.peg.1211"/>
<dbReference type="EMBL" id="JYLK01000017">
    <property type="protein sequence ID" value="KRP58241.1"/>
    <property type="molecule type" value="Genomic_DNA"/>
</dbReference>
<dbReference type="InterPro" id="IPR000792">
    <property type="entry name" value="Tscrpt_reg_LuxR_C"/>
</dbReference>
<dbReference type="InterPro" id="IPR039420">
    <property type="entry name" value="WalR-like"/>
</dbReference>
<dbReference type="OrthoDB" id="4313922at2"/>
<dbReference type="InterPro" id="IPR016032">
    <property type="entry name" value="Sig_transdc_resp-reg_C-effctor"/>
</dbReference>
<dbReference type="GO" id="GO:0000160">
    <property type="term" value="P:phosphorelay signal transduction system"/>
    <property type="evidence" value="ECO:0007669"/>
    <property type="project" value="InterPro"/>
</dbReference>